<organism evidence="13 14">
    <name type="scientific">Arsenicicoccus piscis</name>
    <dbReference type="NCBI Taxonomy" id="673954"/>
    <lineage>
        <taxon>Bacteria</taxon>
        <taxon>Bacillati</taxon>
        <taxon>Actinomycetota</taxon>
        <taxon>Actinomycetes</taxon>
        <taxon>Micrococcales</taxon>
        <taxon>Intrasporangiaceae</taxon>
        <taxon>Arsenicicoccus</taxon>
    </lineage>
</organism>
<evidence type="ECO:0000259" key="11">
    <source>
        <dbReference type="Pfam" id="PF01068"/>
    </source>
</evidence>
<evidence type="ECO:0000256" key="2">
    <source>
        <dbReference type="ARBA" id="ARBA00022618"/>
    </source>
</evidence>
<dbReference type="Pfam" id="PF04675">
    <property type="entry name" value="DNA_ligase_A_N"/>
    <property type="match status" value="1"/>
</dbReference>
<keyword evidence="4" id="KW-0547">Nucleotide-binding</keyword>
<evidence type="ECO:0000313" key="14">
    <source>
        <dbReference type="Proteomes" id="UP001157109"/>
    </source>
</evidence>
<keyword evidence="9" id="KW-0131">Cell cycle</keyword>
<evidence type="ECO:0000259" key="12">
    <source>
        <dbReference type="Pfam" id="PF04675"/>
    </source>
</evidence>
<dbReference type="Gene3D" id="1.10.3260.10">
    <property type="entry name" value="DNA ligase, ATP-dependent, N-terminal domain"/>
    <property type="match status" value="1"/>
</dbReference>
<dbReference type="InterPro" id="IPR012310">
    <property type="entry name" value="DNA_ligase_ATP-dep_cent"/>
</dbReference>
<evidence type="ECO:0008006" key="15">
    <source>
        <dbReference type="Google" id="ProtNLM"/>
    </source>
</evidence>
<evidence type="ECO:0000256" key="5">
    <source>
        <dbReference type="ARBA" id="ARBA00022763"/>
    </source>
</evidence>
<keyword evidence="14" id="KW-1185">Reference proteome</keyword>
<feature type="domain" description="ATP-dependent DNA ligase family profile" evidence="11">
    <location>
        <begin position="186"/>
        <end position="299"/>
    </location>
</feature>
<protein>
    <recommendedName>
        <fullName evidence="15">ATP-dependent DNA ligase family profile domain-containing protein</fullName>
    </recommendedName>
</protein>
<keyword evidence="5" id="KW-0227">DNA damage</keyword>
<keyword evidence="2" id="KW-0132">Cell division</keyword>
<feature type="region of interest" description="Disordered" evidence="10">
    <location>
        <begin position="281"/>
        <end position="300"/>
    </location>
</feature>
<comment type="caution">
    <text evidence="13">The sequence shown here is derived from an EMBL/GenBank/DDBJ whole genome shotgun (WGS) entry which is preliminary data.</text>
</comment>
<feature type="compositionally biased region" description="Low complexity" evidence="10">
    <location>
        <begin position="311"/>
        <end position="328"/>
    </location>
</feature>
<keyword evidence="7" id="KW-0233">DNA recombination</keyword>
<dbReference type="PANTHER" id="PTHR45674">
    <property type="entry name" value="DNA LIGASE 1/3 FAMILY MEMBER"/>
    <property type="match status" value="1"/>
</dbReference>
<evidence type="ECO:0000256" key="7">
    <source>
        <dbReference type="ARBA" id="ARBA00023172"/>
    </source>
</evidence>
<dbReference type="InterPro" id="IPR036599">
    <property type="entry name" value="DNA_ligase_N_sf"/>
</dbReference>
<evidence type="ECO:0000256" key="6">
    <source>
        <dbReference type="ARBA" id="ARBA00022840"/>
    </source>
</evidence>
<evidence type="ECO:0000256" key="3">
    <source>
        <dbReference type="ARBA" id="ARBA00022723"/>
    </source>
</evidence>
<dbReference type="EMBL" id="BSUJ01000001">
    <property type="protein sequence ID" value="GMA18897.1"/>
    <property type="molecule type" value="Genomic_DNA"/>
</dbReference>
<accession>A0ABQ6HKM8</accession>
<feature type="compositionally biased region" description="Basic residues" evidence="10">
    <location>
        <begin position="345"/>
        <end position="359"/>
    </location>
</feature>
<feature type="region of interest" description="Disordered" evidence="10">
    <location>
        <begin position="311"/>
        <end position="392"/>
    </location>
</feature>
<dbReference type="SUPFAM" id="SSF56091">
    <property type="entry name" value="DNA ligase/mRNA capping enzyme, catalytic domain"/>
    <property type="match status" value="1"/>
</dbReference>
<dbReference type="Pfam" id="PF01068">
    <property type="entry name" value="DNA_ligase_A_M"/>
    <property type="match status" value="1"/>
</dbReference>
<reference evidence="14" key="1">
    <citation type="journal article" date="2019" name="Int. J. Syst. Evol. Microbiol.">
        <title>The Global Catalogue of Microorganisms (GCM) 10K type strain sequencing project: providing services to taxonomists for standard genome sequencing and annotation.</title>
        <authorList>
            <consortium name="The Broad Institute Genomics Platform"/>
            <consortium name="The Broad Institute Genome Sequencing Center for Infectious Disease"/>
            <person name="Wu L."/>
            <person name="Ma J."/>
        </authorList>
    </citation>
    <scope>NUCLEOTIDE SEQUENCE [LARGE SCALE GENOMIC DNA]</scope>
    <source>
        <strain evidence="14">NBRC 105830</strain>
    </source>
</reference>
<dbReference type="Proteomes" id="UP001157109">
    <property type="component" value="Unassembled WGS sequence"/>
</dbReference>
<proteinExistence type="predicted"/>
<keyword evidence="3" id="KW-0479">Metal-binding</keyword>
<keyword evidence="1" id="KW-0436">Ligase</keyword>
<dbReference type="InterPro" id="IPR050191">
    <property type="entry name" value="ATP-dep_DNA_ligase"/>
</dbReference>
<evidence type="ECO:0000313" key="13">
    <source>
        <dbReference type="EMBL" id="GMA18897.1"/>
    </source>
</evidence>
<feature type="domain" description="DNA ligase ATP-dependent N-terminal" evidence="12">
    <location>
        <begin position="60"/>
        <end position="138"/>
    </location>
</feature>
<evidence type="ECO:0000256" key="1">
    <source>
        <dbReference type="ARBA" id="ARBA00022598"/>
    </source>
</evidence>
<name>A0ABQ6HKM8_9MICO</name>
<evidence type="ECO:0000256" key="8">
    <source>
        <dbReference type="ARBA" id="ARBA00023204"/>
    </source>
</evidence>
<dbReference type="Gene3D" id="3.30.470.30">
    <property type="entry name" value="DNA ligase/mRNA capping enzyme"/>
    <property type="match status" value="1"/>
</dbReference>
<dbReference type="SUPFAM" id="SSF117018">
    <property type="entry name" value="ATP-dependent DNA ligase DNA-binding domain"/>
    <property type="match status" value="1"/>
</dbReference>
<evidence type="ECO:0000256" key="4">
    <source>
        <dbReference type="ARBA" id="ARBA00022741"/>
    </source>
</evidence>
<keyword evidence="8" id="KW-0234">DNA repair</keyword>
<keyword evidence="6" id="KW-0067">ATP-binding</keyword>
<evidence type="ECO:0000256" key="9">
    <source>
        <dbReference type="ARBA" id="ARBA00023306"/>
    </source>
</evidence>
<evidence type="ECO:0000256" key="10">
    <source>
        <dbReference type="SAM" id="MobiDB-lite"/>
    </source>
</evidence>
<sequence length="392" mass="41487">MVLDDVVQTSQAVAATRSRTAKVDLLAQLLARTSREEVVATTSFLSGSLPRGRVGVGYRSLRELPEPATEPTITVAEVDRWLAELAALEGSGSTAKRRDALRSLLARATADEQRYLTALLVGELRQGALDGVMLPAVAKAAGVDLDLVRRAAMLSGSTPTVAQAALLGGAEALEAIELEVLRPVQPMLAVSSPTVAEALTELVGAQGDPKDASDLPDRVEVAVECKIDGIRVQVHRDGDEVVVVTRSLDDITSRLPEIVDLARALPVDRVVLDGEAVALRPGGRPQPFQVTGARTGSRGDAAVLRERTPSRSTCSTCCTSTDAPCSTSRSPCDGPSCSASPPTRSSHRSPPRARRRRRSSSTAWSPTGTRVWWSRRSTVPMPRADAGPAGSR</sequence>
<gene>
    <name evidence="13" type="ORF">GCM10025862_09180</name>
</gene>
<dbReference type="InterPro" id="IPR012308">
    <property type="entry name" value="DNA_ligase_ATP-dep_N"/>
</dbReference>
<dbReference type="PANTHER" id="PTHR45674:SF13">
    <property type="entry name" value="DNA LIGASE-RELATED"/>
    <property type="match status" value="1"/>
</dbReference>